<evidence type="ECO:0000313" key="1">
    <source>
        <dbReference type="EMBL" id="KAG5568081.1"/>
    </source>
</evidence>
<keyword evidence="2" id="KW-1185">Reference proteome</keyword>
<accession>A0A9J5VY37</accession>
<proteinExistence type="predicted"/>
<reference evidence="1" key="1">
    <citation type="submission" date="2020-09" db="EMBL/GenBank/DDBJ databases">
        <title>De no assembly of potato wild relative species, Solanum commersonii.</title>
        <authorList>
            <person name="Cho K."/>
        </authorList>
    </citation>
    <scope>NUCLEOTIDE SEQUENCE</scope>
    <source>
        <strain evidence="1">LZ3.2</strain>
        <tissue evidence="1">Leaf</tissue>
    </source>
</reference>
<organism evidence="1 2">
    <name type="scientific">Solanum commersonii</name>
    <name type="common">Commerson's wild potato</name>
    <name type="synonym">Commerson's nightshade</name>
    <dbReference type="NCBI Taxonomy" id="4109"/>
    <lineage>
        <taxon>Eukaryota</taxon>
        <taxon>Viridiplantae</taxon>
        <taxon>Streptophyta</taxon>
        <taxon>Embryophyta</taxon>
        <taxon>Tracheophyta</taxon>
        <taxon>Spermatophyta</taxon>
        <taxon>Magnoliopsida</taxon>
        <taxon>eudicotyledons</taxon>
        <taxon>Gunneridae</taxon>
        <taxon>Pentapetalae</taxon>
        <taxon>asterids</taxon>
        <taxon>lamiids</taxon>
        <taxon>Solanales</taxon>
        <taxon>Solanaceae</taxon>
        <taxon>Solanoideae</taxon>
        <taxon>Solaneae</taxon>
        <taxon>Solanum</taxon>
    </lineage>
</organism>
<gene>
    <name evidence="1" type="ORF">H5410_064903</name>
</gene>
<dbReference type="Proteomes" id="UP000824120">
    <property type="component" value="Unassembled WGS sequence"/>
</dbReference>
<sequence length="76" mass="8676">MKLQIPTSVLKLAMKFARLVDIFQGDNFTDSTKFLKDMITIGLLNVSIYDQDNRVDAYMHFKVIVACSRMVLSTNT</sequence>
<dbReference type="AlphaFoldDB" id="A0A9J5VY37"/>
<comment type="caution">
    <text evidence="1">The sequence shown here is derived from an EMBL/GenBank/DDBJ whole genome shotgun (WGS) entry which is preliminary data.</text>
</comment>
<evidence type="ECO:0000313" key="2">
    <source>
        <dbReference type="Proteomes" id="UP000824120"/>
    </source>
</evidence>
<name>A0A9J5VY37_SOLCO</name>
<dbReference type="EMBL" id="JACXVP010000256">
    <property type="protein sequence ID" value="KAG5568081.1"/>
    <property type="molecule type" value="Genomic_DNA"/>
</dbReference>
<protein>
    <submittedName>
        <fullName evidence="1">Uncharacterized protein</fullName>
    </submittedName>
</protein>